<evidence type="ECO:0000313" key="2">
    <source>
        <dbReference type="EMBL" id="PQM34725.1"/>
    </source>
</evidence>
<reference evidence="2 3" key="1">
    <citation type="submission" date="2018-02" db="EMBL/GenBank/DDBJ databases">
        <title>Draft genome of wild Prunus yedoensis var. nudiflora.</title>
        <authorList>
            <person name="Baek S."/>
            <person name="Kim J.-H."/>
            <person name="Choi K."/>
            <person name="Kim G.-B."/>
            <person name="Cho A."/>
            <person name="Jang H."/>
            <person name="Shin C.-H."/>
            <person name="Yu H.-J."/>
            <person name="Mun J.-H."/>
        </authorList>
    </citation>
    <scope>NUCLEOTIDE SEQUENCE [LARGE SCALE GENOMIC DNA]</scope>
    <source>
        <strain evidence="3">cv. Jeju island</strain>
        <tissue evidence="2">Leaf</tissue>
    </source>
</reference>
<sequence>MTETDTHSGLIREWTVVQRGRTPINSGTPVMAIGGERELVWTVVQRGRTPVTSGTPIMATESQRKSGKKTASQEKSGIGH</sequence>
<dbReference type="EMBL" id="PJQY01003765">
    <property type="protein sequence ID" value="PQM34725.1"/>
    <property type="molecule type" value="Genomic_DNA"/>
</dbReference>
<accession>A0A314UB87</accession>
<evidence type="ECO:0000313" key="3">
    <source>
        <dbReference type="Proteomes" id="UP000250321"/>
    </source>
</evidence>
<comment type="caution">
    <text evidence="2">The sequence shown here is derived from an EMBL/GenBank/DDBJ whole genome shotgun (WGS) entry which is preliminary data.</text>
</comment>
<feature type="region of interest" description="Disordered" evidence="1">
    <location>
        <begin position="50"/>
        <end position="80"/>
    </location>
</feature>
<keyword evidence="3" id="KW-1185">Reference proteome</keyword>
<gene>
    <name evidence="2" type="ORF">Pyn_14579</name>
</gene>
<proteinExistence type="predicted"/>
<evidence type="ECO:0000256" key="1">
    <source>
        <dbReference type="SAM" id="MobiDB-lite"/>
    </source>
</evidence>
<protein>
    <submittedName>
        <fullName evidence="2">Uncharacterized protein</fullName>
    </submittedName>
</protein>
<organism evidence="2 3">
    <name type="scientific">Prunus yedoensis var. nudiflora</name>
    <dbReference type="NCBI Taxonomy" id="2094558"/>
    <lineage>
        <taxon>Eukaryota</taxon>
        <taxon>Viridiplantae</taxon>
        <taxon>Streptophyta</taxon>
        <taxon>Embryophyta</taxon>
        <taxon>Tracheophyta</taxon>
        <taxon>Spermatophyta</taxon>
        <taxon>Magnoliopsida</taxon>
        <taxon>eudicotyledons</taxon>
        <taxon>Gunneridae</taxon>
        <taxon>Pentapetalae</taxon>
        <taxon>rosids</taxon>
        <taxon>fabids</taxon>
        <taxon>Rosales</taxon>
        <taxon>Rosaceae</taxon>
        <taxon>Amygdaloideae</taxon>
        <taxon>Amygdaleae</taxon>
        <taxon>Prunus</taxon>
    </lineage>
</organism>
<feature type="compositionally biased region" description="Polar residues" evidence="1">
    <location>
        <begin position="69"/>
        <end position="80"/>
    </location>
</feature>
<dbReference type="Proteomes" id="UP000250321">
    <property type="component" value="Unassembled WGS sequence"/>
</dbReference>
<dbReference type="AlphaFoldDB" id="A0A314UB87"/>
<name>A0A314UB87_PRUYE</name>